<dbReference type="EMBL" id="LR797239">
    <property type="protein sequence ID" value="CAB4196350.1"/>
    <property type="molecule type" value="Genomic_DNA"/>
</dbReference>
<accession>A0A6J5RFN2</accession>
<protein>
    <submittedName>
        <fullName evidence="1">Uncharacterized protein</fullName>
    </submittedName>
</protein>
<sequence length="99" mass="11181">MAIVRIRRQLWTVREVPDVVDAAGHNASRRDRNVGLDGICQFDRLEILVAAPLEPQPKLETYVHELLHAAQPKMRESTVVFTARVIADGLYQHGARITL</sequence>
<organism evidence="1">
    <name type="scientific">uncultured Caudovirales phage</name>
    <dbReference type="NCBI Taxonomy" id="2100421"/>
    <lineage>
        <taxon>Viruses</taxon>
        <taxon>Duplodnaviria</taxon>
        <taxon>Heunggongvirae</taxon>
        <taxon>Uroviricota</taxon>
        <taxon>Caudoviricetes</taxon>
        <taxon>Peduoviridae</taxon>
        <taxon>Maltschvirus</taxon>
        <taxon>Maltschvirus maltsch</taxon>
    </lineage>
</organism>
<gene>
    <name evidence="1" type="ORF">UFOVP1287_72</name>
    <name evidence="2" type="ORF">UFOVP1408_41</name>
</gene>
<proteinExistence type="predicted"/>
<evidence type="ECO:0000313" key="2">
    <source>
        <dbReference type="EMBL" id="CAB4205206.1"/>
    </source>
</evidence>
<evidence type="ECO:0000313" key="1">
    <source>
        <dbReference type="EMBL" id="CAB4196350.1"/>
    </source>
</evidence>
<dbReference type="EMBL" id="LR797355">
    <property type="protein sequence ID" value="CAB4205206.1"/>
    <property type="molecule type" value="Genomic_DNA"/>
</dbReference>
<name>A0A6J5RFN2_9CAUD</name>
<reference evidence="1" key="1">
    <citation type="submission" date="2020-05" db="EMBL/GenBank/DDBJ databases">
        <authorList>
            <person name="Chiriac C."/>
            <person name="Salcher M."/>
            <person name="Ghai R."/>
            <person name="Kavagutti S V."/>
        </authorList>
    </citation>
    <scope>NUCLEOTIDE SEQUENCE</scope>
</reference>